<protein>
    <submittedName>
        <fullName evidence="1">Uncharacterized protein</fullName>
    </submittedName>
</protein>
<evidence type="ECO:0000313" key="1">
    <source>
        <dbReference type="EMBL" id="KAF7346443.1"/>
    </source>
</evidence>
<gene>
    <name evidence="1" type="ORF">MSAN_01872300</name>
</gene>
<organism evidence="1 2">
    <name type="scientific">Mycena sanguinolenta</name>
    <dbReference type="NCBI Taxonomy" id="230812"/>
    <lineage>
        <taxon>Eukaryota</taxon>
        <taxon>Fungi</taxon>
        <taxon>Dikarya</taxon>
        <taxon>Basidiomycota</taxon>
        <taxon>Agaricomycotina</taxon>
        <taxon>Agaricomycetes</taxon>
        <taxon>Agaricomycetidae</taxon>
        <taxon>Agaricales</taxon>
        <taxon>Marasmiineae</taxon>
        <taxon>Mycenaceae</taxon>
        <taxon>Mycena</taxon>
    </lineage>
</organism>
<reference evidence="1" key="1">
    <citation type="submission" date="2020-05" db="EMBL/GenBank/DDBJ databases">
        <title>Mycena genomes resolve the evolution of fungal bioluminescence.</title>
        <authorList>
            <person name="Tsai I.J."/>
        </authorList>
    </citation>
    <scope>NUCLEOTIDE SEQUENCE</scope>
    <source>
        <strain evidence="1">160909Yilan</strain>
    </source>
</reference>
<name>A0A8H6XR23_9AGAR</name>
<evidence type="ECO:0000313" key="2">
    <source>
        <dbReference type="Proteomes" id="UP000623467"/>
    </source>
</evidence>
<comment type="caution">
    <text evidence="1">The sequence shown here is derived from an EMBL/GenBank/DDBJ whole genome shotgun (WGS) entry which is preliminary data.</text>
</comment>
<sequence length="132" mass="15481">MQWARAPDTFKREEASWRRMLVSQPPAQTMIIEQEVASMGGISERQAVLEDLSLRMGVLYDLTVPLIADYDVCFRIHWRGDTKPEGPADLRLEVHVSHTCMDDRRKPKKRFRSDGERPMEIPFGQWEHRGWD</sequence>
<dbReference type="EMBL" id="JACAZH010000019">
    <property type="protein sequence ID" value="KAF7346443.1"/>
    <property type="molecule type" value="Genomic_DNA"/>
</dbReference>
<accession>A0A8H6XR23</accession>
<keyword evidence="2" id="KW-1185">Reference proteome</keyword>
<proteinExistence type="predicted"/>
<dbReference type="AlphaFoldDB" id="A0A8H6XR23"/>
<dbReference type="Proteomes" id="UP000623467">
    <property type="component" value="Unassembled WGS sequence"/>
</dbReference>
<dbReference type="OrthoDB" id="2949637at2759"/>